<dbReference type="PROSITE" id="PS51007">
    <property type="entry name" value="CYTC"/>
    <property type="match status" value="1"/>
</dbReference>
<dbReference type="InterPro" id="IPR009056">
    <property type="entry name" value="Cyt_c-like_dom"/>
</dbReference>
<comment type="caution">
    <text evidence="10">The sequence shown here is derived from an EMBL/GenBank/DDBJ whole genome shotgun (WGS) entry which is preliminary data.</text>
</comment>
<evidence type="ECO:0000256" key="3">
    <source>
        <dbReference type="ARBA" id="ARBA00022837"/>
    </source>
</evidence>
<keyword evidence="5" id="KW-1015">Disulfide bond</keyword>
<feature type="domain" description="Cytochrome c" evidence="9">
    <location>
        <begin position="28"/>
        <end position="131"/>
    </location>
</feature>
<evidence type="ECO:0000256" key="5">
    <source>
        <dbReference type="ARBA" id="ARBA00023157"/>
    </source>
</evidence>
<dbReference type="EMBL" id="JAPDDT010000003">
    <property type="protein sequence ID" value="MCW1922624.1"/>
    <property type="molecule type" value="Genomic_DNA"/>
</dbReference>
<organism evidence="10 11">
    <name type="scientific">Luteolibacter arcticus</name>
    <dbReference type="NCBI Taxonomy" id="1581411"/>
    <lineage>
        <taxon>Bacteria</taxon>
        <taxon>Pseudomonadati</taxon>
        <taxon>Verrucomicrobiota</taxon>
        <taxon>Verrucomicrobiia</taxon>
        <taxon>Verrucomicrobiales</taxon>
        <taxon>Verrucomicrobiaceae</taxon>
        <taxon>Luteolibacter</taxon>
    </lineage>
</organism>
<evidence type="ECO:0000256" key="4">
    <source>
        <dbReference type="ARBA" id="ARBA00023004"/>
    </source>
</evidence>
<dbReference type="RefSeq" id="WP_264486733.1">
    <property type="nucleotide sequence ID" value="NZ_JAPDDT010000003.1"/>
</dbReference>
<evidence type="ECO:0000313" key="11">
    <source>
        <dbReference type="Proteomes" id="UP001320876"/>
    </source>
</evidence>
<evidence type="ECO:0000256" key="1">
    <source>
        <dbReference type="ARBA" id="ARBA00022617"/>
    </source>
</evidence>
<keyword evidence="8" id="KW-0732">Signal</keyword>
<feature type="signal peptide" evidence="8">
    <location>
        <begin position="1"/>
        <end position="26"/>
    </location>
</feature>
<dbReference type="Pfam" id="PF07583">
    <property type="entry name" value="PSCyt2"/>
    <property type="match status" value="1"/>
</dbReference>
<dbReference type="Proteomes" id="UP001320876">
    <property type="component" value="Unassembled WGS sequence"/>
</dbReference>
<gene>
    <name evidence="10" type="ORF">OKA05_08665</name>
</gene>
<evidence type="ECO:0000256" key="6">
    <source>
        <dbReference type="PROSITE-ProRule" id="PRU00433"/>
    </source>
</evidence>
<feature type="compositionally biased region" description="Basic and acidic residues" evidence="7">
    <location>
        <begin position="48"/>
        <end position="57"/>
    </location>
</feature>
<proteinExistence type="predicted"/>
<dbReference type="Gene3D" id="2.60.120.260">
    <property type="entry name" value="Galactose-binding domain-like"/>
    <property type="match status" value="1"/>
</dbReference>
<dbReference type="InterPro" id="IPR008979">
    <property type="entry name" value="Galactose-bd-like_sf"/>
</dbReference>
<dbReference type="InterPro" id="IPR022655">
    <property type="entry name" value="DUF1553"/>
</dbReference>
<dbReference type="SUPFAM" id="SSF49785">
    <property type="entry name" value="Galactose-binding domain-like"/>
    <property type="match status" value="1"/>
</dbReference>
<dbReference type="Pfam" id="PF07635">
    <property type="entry name" value="PSCyt1"/>
    <property type="match status" value="1"/>
</dbReference>
<dbReference type="Pfam" id="PF22633">
    <property type="entry name" value="F5_F8_type_C_2"/>
    <property type="match status" value="1"/>
</dbReference>
<evidence type="ECO:0000256" key="2">
    <source>
        <dbReference type="ARBA" id="ARBA00022723"/>
    </source>
</evidence>
<dbReference type="SMART" id="SM00607">
    <property type="entry name" value="FTP"/>
    <property type="match status" value="1"/>
</dbReference>
<dbReference type="InterPro" id="IPR011429">
    <property type="entry name" value="Cyt_c_Planctomycete-type"/>
</dbReference>
<accession>A0ABT3GGB8</accession>
<dbReference type="InterPro" id="IPR036909">
    <property type="entry name" value="Cyt_c-like_dom_sf"/>
</dbReference>
<dbReference type="Pfam" id="PF07587">
    <property type="entry name" value="PSD1"/>
    <property type="match status" value="1"/>
</dbReference>
<dbReference type="PANTHER" id="PTHR35889:SF3">
    <property type="entry name" value="F-BOX DOMAIN-CONTAINING PROTEIN"/>
    <property type="match status" value="1"/>
</dbReference>
<keyword evidence="11" id="KW-1185">Reference proteome</keyword>
<evidence type="ECO:0000256" key="7">
    <source>
        <dbReference type="SAM" id="MobiDB-lite"/>
    </source>
</evidence>
<dbReference type="InterPro" id="IPR011444">
    <property type="entry name" value="DUF1549"/>
</dbReference>
<feature type="region of interest" description="Disordered" evidence="7">
    <location>
        <begin position="48"/>
        <end position="67"/>
    </location>
</feature>
<protein>
    <submittedName>
        <fullName evidence="10">DUF1553 domain-containing protein</fullName>
    </submittedName>
</protein>
<keyword evidence="2 6" id="KW-0479">Metal-binding</keyword>
<dbReference type="PANTHER" id="PTHR35889">
    <property type="entry name" value="CYCLOINULO-OLIGOSACCHARIDE FRUCTANOTRANSFERASE-RELATED"/>
    <property type="match status" value="1"/>
</dbReference>
<evidence type="ECO:0000256" key="8">
    <source>
        <dbReference type="SAM" id="SignalP"/>
    </source>
</evidence>
<keyword evidence="1 6" id="KW-0349">Heme</keyword>
<keyword evidence="3" id="KW-0106">Calcium</keyword>
<feature type="chain" id="PRO_5047097519" evidence="8">
    <location>
        <begin position="27"/>
        <end position="1160"/>
    </location>
</feature>
<evidence type="ECO:0000313" key="10">
    <source>
        <dbReference type="EMBL" id="MCW1922624.1"/>
    </source>
</evidence>
<dbReference type="SUPFAM" id="SSF46626">
    <property type="entry name" value="Cytochrome c"/>
    <property type="match status" value="1"/>
</dbReference>
<keyword evidence="4 6" id="KW-0408">Iron</keyword>
<dbReference type="InterPro" id="IPR006585">
    <property type="entry name" value="FTP1"/>
</dbReference>
<name>A0ABT3GGB8_9BACT</name>
<sequence>MNHRFHDAGATFALLLAALSTCPAAADRVPSYGLDIRPILSNACFKCHGPDDEDRKGGPKGSGGLRLDTEEGARASLGGRAAVVPGHAKDSELMARIISTDEDEVMPPRKSGSPLTPDEVKLIEAWINSGAKYTKHWSYVPPVAVTPPRTDLHPIDAFVRDRLKQEGLQPQPEADRATLARRLSFDLTGLPPSPEVVDAFVKDTAAGAYERLVDQLLASPAYGEHWARQWLDLARYADSAGYADDPARSIWGYRDYVIRSFNENKRFDQFTLEQIAGDLLPEPTEEQRIATAFHRNTMTNSEGGTNDEEFRNAAVVDRVNTTMAVWMGTSMACAQCHTHKYDPITQAEYFRMFAFLNNTADADLRDEAPLLSFFPEEQKAKRQTLEASLAEVEARFTKPSPPLQAAADQWASRFPPSLEWQTLKPHALTSQSGLAMTQEKDGIIAVAAGATKDSYVIEVPATGAGTLTALRLEALPHETLPNKGPGHAAGNFVVTGIKAEVKPPRGAKEPQVRYVRIELPGKDKLLQLAEVQVFSKGVNVAPQGSATQKSTYADAAAARANDGNTAGEYAKGSVAHTAERTADPWWEVDLKSDQPVSRIVVWNRSEAPERLAGFRIVALDAQRQPVWEKSGNAAAAEVPFGLDGTREIPFAGAAADFVQADFNEARVIAGSTIAKPRGSQAGWAIGGGQGVAHSLVLATARPVEIPAGSMLRITIEQQSAFAQHTLGRFRLSMTRSPEAARLTEIPSELAGILALPAAQRDAAQKARVTNYYLRELAPEMAADREALAGFKKQLASLQPSTVPILRELPEGKRRKTHLQIRGNYLNHGDELTEGVPMALFPLPEGGPRNRLTLARWLVDPANPLTARVIANRFWESLFGLGIVRTSEEFGAQGDAPTHPELLDWLAVDLVRGGWDIKRFIRLIVTSETYRQSSKIASGMAERDPENRLLARGPRVRLTAEMVRDQALATSGLLSPEMYGPSVRPVRPALGLSAAFGGGLDWQTSTGGDQHRRALYTEWRRTSPYPSMATFDAPSREICTLRRDRSNTPLQALVLLNDPVYVEAAQALARRLMATASAPEDVIREGFRRVLSRVPSGTELKRLLELRQELLADYRKDPKKAAEMATVPIGPLPAGADANELAAWTAVAGVLLNLDETLLKR</sequence>
<reference evidence="10 11" key="1">
    <citation type="submission" date="2022-10" db="EMBL/GenBank/DDBJ databases">
        <title>Luteolibacter arcticus strain CCTCC AB 2014275, whole genome shotgun sequencing project.</title>
        <authorList>
            <person name="Zhao G."/>
            <person name="Shen L."/>
        </authorList>
    </citation>
    <scope>NUCLEOTIDE SEQUENCE [LARGE SCALE GENOMIC DNA]</scope>
    <source>
        <strain evidence="10 11">CCTCC AB 2014275</strain>
    </source>
</reference>
<evidence type="ECO:0000259" key="9">
    <source>
        <dbReference type="PROSITE" id="PS51007"/>
    </source>
</evidence>